<accession>A0ABN2FJ31</accession>
<keyword evidence="3" id="KW-1185">Reference proteome</keyword>
<protein>
    <submittedName>
        <fullName evidence="2">Uncharacterized protein</fullName>
    </submittedName>
</protein>
<proteinExistence type="predicted"/>
<organism evidence="2 3">
    <name type="scientific">Kribbella alba</name>
    <dbReference type="NCBI Taxonomy" id="190197"/>
    <lineage>
        <taxon>Bacteria</taxon>
        <taxon>Bacillati</taxon>
        <taxon>Actinomycetota</taxon>
        <taxon>Actinomycetes</taxon>
        <taxon>Propionibacteriales</taxon>
        <taxon>Kribbellaceae</taxon>
        <taxon>Kribbella</taxon>
    </lineage>
</organism>
<evidence type="ECO:0000256" key="1">
    <source>
        <dbReference type="SAM" id="MobiDB-lite"/>
    </source>
</evidence>
<name>A0ABN2FJ31_9ACTN</name>
<dbReference type="EMBL" id="BAAANE010000007">
    <property type="protein sequence ID" value="GAA1647619.1"/>
    <property type="molecule type" value="Genomic_DNA"/>
</dbReference>
<reference evidence="2 3" key="1">
    <citation type="journal article" date="2019" name="Int. J. Syst. Evol. Microbiol.">
        <title>The Global Catalogue of Microorganisms (GCM) 10K type strain sequencing project: providing services to taxonomists for standard genome sequencing and annotation.</title>
        <authorList>
            <consortium name="The Broad Institute Genomics Platform"/>
            <consortium name="The Broad Institute Genome Sequencing Center for Infectious Disease"/>
            <person name="Wu L."/>
            <person name="Ma J."/>
        </authorList>
    </citation>
    <scope>NUCLEOTIDE SEQUENCE [LARGE SCALE GENOMIC DNA]</scope>
    <source>
        <strain evidence="2 3">JCM 14306</strain>
    </source>
</reference>
<dbReference type="Proteomes" id="UP001501319">
    <property type="component" value="Unassembled WGS sequence"/>
</dbReference>
<feature type="region of interest" description="Disordered" evidence="1">
    <location>
        <begin position="1"/>
        <end position="43"/>
    </location>
</feature>
<sequence length="98" mass="10413">MDVHDIEVALGQPGPDPRSRPWTEGDPGDRPVVGNAHSVPGARDVGRHRCTAVFPLIVGTGSSHAVVDRGEDRDLVTASQQGFGEIANVVLHSARRTE</sequence>
<feature type="compositionally biased region" description="Basic and acidic residues" evidence="1">
    <location>
        <begin position="17"/>
        <end position="29"/>
    </location>
</feature>
<evidence type="ECO:0000313" key="2">
    <source>
        <dbReference type="EMBL" id="GAA1647619.1"/>
    </source>
</evidence>
<evidence type="ECO:0000313" key="3">
    <source>
        <dbReference type="Proteomes" id="UP001501319"/>
    </source>
</evidence>
<gene>
    <name evidence="2" type="ORF">GCM10009744_43610</name>
</gene>
<comment type="caution">
    <text evidence="2">The sequence shown here is derived from an EMBL/GenBank/DDBJ whole genome shotgun (WGS) entry which is preliminary data.</text>
</comment>